<dbReference type="Gene3D" id="1.10.2080.10">
    <property type="entry name" value="Insect odorant-binding protein A10/Ejaculatory bulb-specific protein 3"/>
    <property type="match status" value="1"/>
</dbReference>
<keyword evidence="1" id="KW-0732">Signal</keyword>
<dbReference type="InterPro" id="IPR005055">
    <property type="entry name" value="A10/PebIII"/>
</dbReference>
<dbReference type="PANTHER" id="PTHR11257:SF12">
    <property type="entry name" value="EJACULATORY BULB-SPECIFIC PROTEIN 3-RELATED"/>
    <property type="match status" value="1"/>
</dbReference>
<dbReference type="SUPFAM" id="SSF100910">
    <property type="entry name" value="Chemosensory protein Csp2"/>
    <property type="match status" value="1"/>
</dbReference>
<comment type="caution">
    <text evidence="2">The sequence shown here is derived from an EMBL/GenBank/DDBJ whole genome shotgun (WGS) entry which is preliminary data.</text>
</comment>
<sequence length="130" mass="14720">MYKVLVVLVVFAIVSLGQGEEYFAGKYDNINLDEMLANERLLNSFYKCLMEKGSCTAEGSDLKSVLIEALESDCAKCSEKQRAGAKKVLGFLIKNKKTWYDELVAKYDPEGKYRKQYQAEAEKDGLKILK</sequence>
<dbReference type="AlphaFoldDB" id="A0AAW1KQS2"/>
<reference evidence="2 3" key="1">
    <citation type="journal article" date="2024" name="BMC Genomics">
        <title>De novo assembly and annotation of Popillia japonica's genome with initial clues to its potential as an invasive pest.</title>
        <authorList>
            <person name="Cucini C."/>
            <person name="Boschi S."/>
            <person name="Funari R."/>
            <person name="Cardaioli E."/>
            <person name="Iannotti N."/>
            <person name="Marturano G."/>
            <person name="Paoli F."/>
            <person name="Bruttini M."/>
            <person name="Carapelli A."/>
            <person name="Frati F."/>
            <person name="Nardi F."/>
        </authorList>
    </citation>
    <scope>NUCLEOTIDE SEQUENCE [LARGE SCALE GENOMIC DNA]</scope>
    <source>
        <strain evidence="2">DMR45628</strain>
    </source>
</reference>
<protein>
    <submittedName>
        <fullName evidence="2">Insect pheromone-binding family, A10/OS-D</fullName>
    </submittedName>
</protein>
<dbReference type="InterPro" id="IPR036682">
    <property type="entry name" value="OS_D_A10/PebIII_sf"/>
</dbReference>
<feature type="chain" id="PRO_5043799876" evidence="1">
    <location>
        <begin position="20"/>
        <end position="130"/>
    </location>
</feature>
<dbReference type="PANTHER" id="PTHR11257">
    <property type="entry name" value="CHEMOSENSORY PROTEIN-RELATED"/>
    <property type="match status" value="1"/>
</dbReference>
<gene>
    <name evidence="2" type="ORF">QE152_g19604</name>
</gene>
<accession>A0AAW1KQS2</accession>
<evidence type="ECO:0000313" key="3">
    <source>
        <dbReference type="Proteomes" id="UP001458880"/>
    </source>
</evidence>
<feature type="signal peptide" evidence="1">
    <location>
        <begin position="1"/>
        <end position="19"/>
    </location>
</feature>
<evidence type="ECO:0000313" key="2">
    <source>
        <dbReference type="EMBL" id="KAK9722568.1"/>
    </source>
</evidence>
<evidence type="ECO:0000256" key="1">
    <source>
        <dbReference type="SAM" id="SignalP"/>
    </source>
</evidence>
<dbReference type="EMBL" id="JASPKY010000187">
    <property type="protein sequence ID" value="KAK9722568.1"/>
    <property type="molecule type" value="Genomic_DNA"/>
</dbReference>
<dbReference type="Proteomes" id="UP001458880">
    <property type="component" value="Unassembled WGS sequence"/>
</dbReference>
<name>A0AAW1KQS2_POPJA</name>
<proteinExistence type="predicted"/>
<keyword evidence="3" id="KW-1185">Reference proteome</keyword>
<dbReference type="Pfam" id="PF03392">
    <property type="entry name" value="OS-D"/>
    <property type="match status" value="1"/>
</dbReference>
<organism evidence="2 3">
    <name type="scientific">Popillia japonica</name>
    <name type="common">Japanese beetle</name>
    <dbReference type="NCBI Taxonomy" id="7064"/>
    <lineage>
        <taxon>Eukaryota</taxon>
        <taxon>Metazoa</taxon>
        <taxon>Ecdysozoa</taxon>
        <taxon>Arthropoda</taxon>
        <taxon>Hexapoda</taxon>
        <taxon>Insecta</taxon>
        <taxon>Pterygota</taxon>
        <taxon>Neoptera</taxon>
        <taxon>Endopterygota</taxon>
        <taxon>Coleoptera</taxon>
        <taxon>Polyphaga</taxon>
        <taxon>Scarabaeiformia</taxon>
        <taxon>Scarabaeidae</taxon>
        <taxon>Rutelinae</taxon>
        <taxon>Popillia</taxon>
    </lineage>
</organism>